<accession>A0A2J6TJI6</accession>
<dbReference type="STRING" id="1095630.A0A2J6TJI6"/>
<evidence type="ECO:0000313" key="3">
    <source>
        <dbReference type="Proteomes" id="UP000235371"/>
    </source>
</evidence>
<dbReference type="InParanoid" id="A0A2J6TJI6"/>
<protein>
    <submittedName>
        <fullName evidence="2">Uncharacterized protein</fullName>
    </submittedName>
</protein>
<dbReference type="Proteomes" id="UP000235371">
    <property type="component" value="Unassembled WGS sequence"/>
</dbReference>
<evidence type="ECO:0000256" key="1">
    <source>
        <dbReference type="SAM" id="MobiDB-lite"/>
    </source>
</evidence>
<dbReference type="AlphaFoldDB" id="A0A2J6TJI6"/>
<proteinExistence type="predicted"/>
<evidence type="ECO:0000313" key="2">
    <source>
        <dbReference type="EMBL" id="PMD63174.1"/>
    </source>
</evidence>
<sequence>MTRKKAHTVSSPTFPEDLLTRLDSKPESSKLARRSTFQIGQENPPVEKKSVITPLTDQPLLARWESKLKPQTTAPIEEEIVVKNLDDGTESKVAITPLVAEPQLTRLESKSKPIPAEEQPVLKRSNAPKIEHSRRKSILIGAPPPVRPTLPKFQTVSALRDPLHSQGSQENAPLVRPPLSKMQIPSTAGEILQPHRYKERPPVAKAVRYVDACVQTEIQIELCCAPLQARLFPLEYQESYSYLPPQHEISIGHMQDFCREEYQLGGMLSTYV</sequence>
<feature type="region of interest" description="Disordered" evidence="1">
    <location>
        <begin position="1"/>
        <end position="50"/>
    </location>
</feature>
<gene>
    <name evidence="2" type="ORF">K444DRAFT_329498</name>
</gene>
<dbReference type="OrthoDB" id="3541821at2759"/>
<feature type="compositionally biased region" description="Basic and acidic residues" evidence="1">
    <location>
        <begin position="18"/>
        <end position="30"/>
    </location>
</feature>
<reference evidence="2 3" key="1">
    <citation type="submission" date="2016-04" db="EMBL/GenBank/DDBJ databases">
        <title>A degradative enzymes factory behind the ericoid mycorrhizal symbiosis.</title>
        <authorList>
            <consortium name="DOE Joint Genome Institute"/>
            <person name="Martino E."/>
            <person name="Morin E."/>
            <person name="Grelet G."/>
            <person name="Kuo A."/>
            <person name="Kohler A."/>
            <person name="Daghino S."/>
            <person name="Barry K."/>
            <person name="Choi C."/>
            <person name="Cichocki N."/>
            <person name="Clum A."/>
            <person name="Copeland A."/>
            <person name="Hainaut M."/>
            <person name="Haridas S."/>
            <person name="Labutti K."/>
            <person name="Lindquist E."/>
            <person name="Lipzen A."/>
            <person name="Khouja H.-R."/>
            <person name="Murat C."/>
            <person name="Ohm R."/>
            <person name="Olson A."/>
            <person name="Spatafora J."/>
            <person name="Veneault-Fourrey C."/>
            <person name="Henrissat B."/>
            <person name="Grigoriev I."/>
            <person name="Martin F."/>
            <person name="Perotto S."/>
        </authorList>
    </citation>
    <scope>NUCLEOTIDE SEQUENCE [LARGE SCALE GENOMIC DNA]</scope>
    <source>
        <strain evidence="2 3">E</strain>
    </source>
</reference>
<dbReference type="GeneID" id="36580024"/>
<name>A0A2J6TJI6_9HELO</name>
<organism evidence="2 3">
    <name type="scientific">Hyaloscypha bicolor E</name>
    <dbReference type="NCBI Taxonomy" id="1095630"/>
    <lineage>
        <taxon>Eukaryota</taxon>
        <taxon>Fungi</taxon>
        <taxon>Dikarya</taxon>
        <taxon>Ascomycota</taxon>
        <taxon>Pezizomycotina</taxon>
        <taxon>Leotiomycetes</taxon>
        <taxon>Helotiales</taxon>
        <taxon>Hyaloscyphaceae</taxon>
        <taxon>Hyaloscypha</taxon>
        <taxon>Hyaloscypha bicolor</taxon>
    </lineage>
</organism>
<dbReference type="RefSeq" id="XP_024740078.1">
    <property type="nucleotide sequence ID" value="XM_024871942.1"/>
</dbReference>
<dbReference type="EMBL" id="KZ613782">
    <property type="protein sequence ID" value="PMD63174.1"/>
    <property type="molecule type" value="Genomic_DNA"/>
</dbReference>
<keyword evidence="3" id="KW-1185">Reference proteome</keyword>